<evidence type="ECO:0000313" key="10">
    <source>
        <dbReference type="EMBL" id="KAK0648205.1"/>
    </source>
</evidence>
<keyword evidence="5 7" id="KW-0378">Hydrolase</keyword>
<proteinExistence type="inferred from homology"/>
<organism evidence="10 11">
    <name type="scientific">Cercophora newfieldiana</name>
    <dbReference type="NCBI Taxonomy" id="92897"/>
    <lineage>
        <taxon>Eukaryota</taxon>
        <taxon>Fungi</taxon>
        <taxon>Dikarya</taxon>
        <taxon>Ascomycota</taxon>
        <taxon>Pezizomycotina</taxon>
        <taxon>Sordariomycetes</taxon>
        <taxon>Sordariomycetidae</taxon>
        <taxon>Sordariales</taxon>
        <taxon>Lasiosphaeriaceae</taxon>
        <taxon>Cercophora</taxon>
    </lineage>
</organism>
<name>A0AA39YA71_9PEZI</name>
<keyword evidence="11" id="KW-1185">Reference proteome</keyword>
<feature type="active site" evidence="6">
    <location>
        <position position="277"/>
    </location>
</feature>
<dbReference type="SUPFAM" id="SSF50630">
    <property type="entry name" value="Acid proteases"/>
    <property type="match status" value="1"/>
</dbReference>
<dbReference type="PANTHER" id="PTHR47966">
    <property type="entry name" value="BETA-SITE APP-CLEAVING ENZYME, ISOFORM A-RELATED"/>
    <property type="match status" value="1"/>
</dbReference>
<evidence type="ECO:0000256" key="3">
    <source>
        <dbReference type="ARBA" id="ARBA00022729"/>
    </source>
</evidence>
<protein>
    <submittedName>
        <fullName evidence="10">Aspartic peptidase domain-containing protein</fullName>
    </submittedName>
</protein>
<evidence type="ECO:0000256" key="7">
    <source>
        <dbReference type="RuleBase" id="RU000454"/>
    </source>
</evidence>
<dbReference type="InterPro" id="IPR021109">
    <property type="entry name" value="Peptidase_aspartic_dom_sf"/>
</dbReference>
<sequence length="433" mass="46792">MQLSVGFLLALLATASARRVVPMTIHRQIAPEGLPVRRRGTLRPTLQEDLGNNMTVGAYFAEVEVGSPPQKMTLHIDTGSTDVWLLSKSADLCTLTVLQSLYGKCKDTFDRSASSSYETLSLNSFEIQYMDGTGASGDYFTDHVNVGGLNVSEVQMGLAKKATSSWGMLGIGYNTNSVAKEIYPSIVDQMYNQGLIGIKAYSLYLNDLEATTGTILFGGIDTEKFTGTLKSIPILRDEDYGTITHFNVSLTSLSTTSDVSGTSENFVPSSSVPVILDSGTTYTYLPRQVTAPLFARLNAVDKSLSASNPIVFVDCALLDTDPNLYIEYQFAGPDGPKIKVSIADIIFNDIQSYVDSGALLTPSLPFPKSRTCSLGILTSESGDVHLLGDTFLRSAYVVYDLSNDQVALAQSYMNATRSNVVEIARNASGRWVA</sequence>
<dbReference type="EMBL" id="JAULSV010000003">
    <property type="protein sequence ID" value="KAK0648205.1"/>
    <property type="molecule type" value="Genomic_DNA"/>
</dbReference>
<dbReference type="InterPro" id="IPR033876">
    <property type="entry name" value="SAP-like"/>
</dbReference>
<dbReference type="InterPro" id="IPR033121">
    <property type="entry name" value="PEPTIDASE_A1"/>
</dbReference>
<dbReference type="AlphaFoldDB" id="A0AA39YA71"/>
<dbReference type="PRINTS" id="PR00792">
    <property type="entry name" value="PEPSIN"/>
</dbReference>
<feature type="domain" description="Peptidase A1" evidence="9">
    <location>
        <begin position="59"/>
        <end position="409"/>
    </location>
</feature>
<dbReference type="InterPro" id="IPR001461">
    <property type="entry name" value="Aspartic_peptidase_A1"/>
</dbReference>
<dbReference type="Pfam" id="PF00026">
    <property type="entry name" value="Asp"/>
    <property type="match status" value="1"/>
</dbReference>
<dbReference type="PROSITE" id="PS00141">
    <property type="entry name" value="ASP_PROTEASE"/>
    <property type="match status" value="1"/>
</dbReference>
<evidence type="ECO:0000256" key="1">
    <source>
        <dbReference type="ARBA" id="ARBA00007447"/>
    </source>
</evidence>
<keyword evidence="2 7" id="KW-0645">Protease</keyword>
<comment type="similarity">
    <text evidence="1 7">Belongs to the peptidase A1 family.</text>
</comment>
<comment type="caution">
    <text evidence="10">The sequence shown here is derived from an EMBL/GenBank/DDBJ whole genome shotgun (WGS) entry which is preliminary data.</text>
</comment>
<evidence type="ECO:0000256" key="6">
    <source>
        <dbReference type="PIRSR" id="PIRSR601461-1"/>
    </source>
</evidence>
<reference evidence="10" key="1">
    <citation type="submission" date="2023-06" db="EMBL/GenBank/DDBJ databases">
        <title>Genome-scale phylogeny and comparative genomics of the fungal order Sordariales.</title>
        <authorList>
            <consortium name="Lawrence Berkeley National Laboratory"/>
            <person name="Hensen N."/>
            <person name="Bonometti L."/>
            <person name="Westerberg I."/>
            <person name="Brannstrom I.O."/>
            <person name="Guillou S."/>
            <person name="Cros-Aarteil S."/>
            <person name="Calhoun S."/>
            <person name="Haridas S."/>
            <person name="Kuo A."/>
            <person name="Mondo S."/>
            <person name="Pangilinan J."/>
            <person name="Riley R."/>
            <person name="Labutti K."/>
            <person name="Andreopoulos B."/>
            <person name="Lipzen A."/>
            <person name="Chen C."/>
            <person name="Yanf M."/>
            <person name="Daum C."/>
            <person name="Ng V."/>
            <person name="Clum A."/>
            <person name="Steindorff A."/>
            <person name="Ohm R."/>
            <person name="Martin F."/>
            <person name="Silar P."/>
            <person name="Natvig D."/>
            <person name="Lalanne C."/>
            <person name="Gautier V."/>
            <person name="Ament-Velasquez S.L."/>
            <person name="Kruys A."/>
            <person name="Hutchinson M.I."/>
            <person name="Powell A.J."/>
            <person name="Barry K."/>
            <person name="Miller A.N."/>
            <person name="Grigoriev I.V."/>
            <person name="Debuchy R."/>
            <person name="Gladieux P."/>
            <person name="Thoren M.H."/>
            <person name="Johannesson H."/>
        </authorList>
    </citation>
    <scope>NUCLEOTIDE SEQUENCE</scope>
    <source>
        <strain evidence="10">SMH2532-1</strain>
    </source>
</reference>
<evidence type="ECO:0000256" key="5">
    <source>
        <dbReference type="ARBA" id="ARBA00022801"/>
    </source>
</evidence>
<dbReference type="PANTHER" id="PTHR47966:SF65">
    <property type="entry name" value="ASPARTIC-TYPE ENDOPEPTIDASE"/>
    <property type="match status" value="1"/>
</dbReference>
<dbReference type="InterPro" id="IPR001969">
    <property type="entry name" value="Aspartic_peptidase_AS"/>
</dbReference>
<dbReference type="CDD" id="cd05474">
    <property type="entry name" value="SAP_like"/>
    <property type="match status" value="1"/>
</dbReference>
<accession>A0AA39YA71</accession>
<dbReference type="Gene3D" id="2.40.70.10">
    <property type="entry name" value="Acid Proteases"/>
    <property type="match status" value="2"/>
</dbReference>
<evidence type="ECO:0000256" key="2">
    <source>
        <dbReference type="ARBA" id="ARBA00022670"/>
    </source>
</evidence>
<dbReference type="Proteomes" id="UP001174936">
    <property type="component" value="Unassembled WGS sequence"/>
</dbReference>
<evidence type="ECO:0000256" key="8">
    <source>
        <dbReference type="SAM" id="SignalP"/>
    </source>
</evidence>
<keyword evidence="3 8" id="KW-0732">Signal</keyword>
<gene>
    <name evidence="10" type="ORF">B0T16DRAFT_427468</name>
</gene>
<keyword evidence="4 7" id="KW-0064">Aspartyl protease</keyword>
<feature type="signal peptide" evidence="8">
    <location>
        <begin position="1"/>
        <end position="17"/>
    </location>
</feature>
<dbReference type="PROSITE" id="PS51767">
    <property type="entry name" value="PEPTIDASE_A1"/>
    <property type="match status" value="1"/>
</dbReference>
<dbReference type="GO" id="GO:0006508">
    <property type="term" value="P:proteolysis"/>
    <property type="evidence" value="ECO:0007669"/>
    <property type="project" value="UniProtKB-KW"/>
</dbReference>
<feature type="active site" evidence="6">
    <location>
        <position position="77"/>
    </location>
</feature>
<evidence type="ECO:0000313" key="11">
    <source>
        <dbReference type="Proteomes" id="UP001174936"/>
    </source>
</evidence>
<feature type="chain" id="PRO_5041219303" evidence="8">
    <location>
        <begin position="18"/>
        <end position="433"/>
    </location>
</feature>
<evidence type="ECO:0000259" key="9">
    <source>
        <dbReference type="PROSITE" id="PS51767"/>
    </source>
</evidence>
<dbReference type="GO" id="GO:0004190">
    <property type="term" value="F:aspartic-type endopeptidase activity"/>
    <property type="evidence" value="ECO:0007669"/>
    <property type="project" value="UniProtKB-KW"/>
</dbReference>
<evidence type="ECO:0000256" key="4">
    <source>
        <dbReference type="ARBA" id="ARBA00022750"/>
    </source>
</evidence>